<evidence type="ECO:0000313" key="4">
    <source>
        <dbReference type="Proteomes" id="UP000601435"/>
    </source>
</evidence>
<accession>A0A812SNA7</accession>
<dbReference type="Gene3D" id="3.60.10.10">
    <property type="entry name" value="Endonuclease/exonuclease/phosphatase"/>
    <property type="match status" value="1"/>
</dbReference>
<dbReference type="InterPro" id="IPR043502">
    <property type="entry name" value="DNA/RNA_pol_sf"/>
</dbReference>
<dbReference type="InterPro" id="IPR000477">
    <property type="entry name" value="RT_dom"/>
</dbReference>
<dbReference type="InterPro" id="IPR013087">
    <property type="entry name" value="Znf_C2H2_type"/>
</dbReference>
<dbReference type="Gene3D" id="3.90.70.80">
    <property type="match status" value="1"/>
</dbReference>
<protein>
    <recommendedName>
        <fullName evidence="2">C2H2-type domain-containing protein</fullName>
    </recommendedName>
</protein>
<dbReference type="InterPro" id="IPR036691">
    <property type="entry name" value="Endo/exonu/phosph_ase_sf"/>
</dbReference>
<proteinExistence type="predicted"/>
<dbReference type="OrthoDB" id="409918at2759"/>
<feature type="region of interest" description="Disordered" evidence="1">
    <location>
        <begin position="336"/>
        <end position="357"/>
    </location>
</feature>
<dbReference type="GO" id="GO:0003824">
    <property type="term" value="F:catalytic activity"/>
    <property type="evidence" value="ECO:0007669"/>
    <property type="project" value="InterPro"/>
</dbReference>
<dbReference type="EMBL" id="CAJNJA010022261">
    <property type="protein sequence ID" value="CAE7489220.1"/>
    <property type="molecule type" value="Genomic_DNA"/>
</dbReference>
<evidence type="ECO:0000313" key="3">
    <source>
        <dbReference type="EMBL" id="CAE7489220.1"/>
    </source>
</evidence>
<keyword evidence="4" id="KW-1185">Reference proteome</keyword>
<comment type="caution">
    <text evidence="3">The sequence shown here is derived from an EMBL/GenBank/DDBJ whole genome shotgun (WGS) entry which is preliminary data.</text>
</comment>
<dbReference type="Pfam" id="PF00078">
    <property type="entry name" value="RVT_1"/>
    <property type="match status" value="1"/>
</dbReference>
<evidence type="ECO:0000259" key="2">
    <source>
        <dbReference type="PROSITE" id="PS00028"/>
    </source>
</evidence>
<sequence>MASVAGGSWGDGLEELDGAIRHYKVASTAGATGLSGGGLSAILAYDGFVLNDVPSRFSRGIFVDELMFGANATIDSFDSILCMYRYDMWLGVRVGEAQNPGPRAAGLLQGLEEILGRCEIGAEGEDGDWLYYELSELVNRRPKNLLQKLKSLVKQATRTTAPKAQARQARDVGWKDWTCADFARGAQPRHDSRQWSHDAGLAWRNDWDAWCDSHSQGDDGVADWHGGWQGAYSSWDAEAIAGAKAGHAVSYYGAAATPGASWSSTWDDWGGSFPRRRWADLYDEDKGDADEDWWTPSSRQKWADMLDDGPEGPIAAGQQPDVDHYTGPSRRVEIAPSAGGRKRARAQQIDREDAGAEGANREGLWVLRKDVWHASCPIVFAETASAVSEILDSAAGVAIVAWTDNSDIADEIWELVASEGRDADGADVSLTLLCEHTSSIAQWTPGDNTPPEVIPVPGNAGGKLRHKKYLMVTSGVSPARLSTRQAGTHAVRKPPPSLTAQRAASVVVRFTADCVYGATPWADLKRQPAQRARSWASQHGVRQADILDAYGFGVRGDNRLTGLMRIRTEASARRLWSASGALAAGLVFFVDVIGEDHRTLTANWAKDDEVVVQWHDWEVQESFEEYRARVLKRATFGLVLGRRLGCRLGSKDPNFKAQPSLWRARAIPKNYGIADVAALLEDLGFSQVEVQTLHRGRKTNDWTFRGMRGDRQTMLQQHVAWGGGLESDLVVVRESARRGPTGQDSQFKPITERRTVTFGDVLQQRPASRKPKKDNSRPVASVPSASPPRGNRPQHDVVAKPDEQASKGIKRAGPEDIAKMNVDAEANDAHWAPVATLLENPGGGSCLFWAMAQAGFENKAPSEVTHRQMRRFAVQCLQSLDSDLCELWSRGGCFNSLGRPSDLTWPQYILEISTAANWGGSLEVSAVCKITNFRAWIFERIEGRLSLLNAAGEAGFVLLQYDSEKQHWQAFREVDEETLWARHRASGKAMLDVVASPMRGGMGKPSLSACASTSSAGCNRIGARRRLRLSDCASSARSGDAPQLAGDGGHAFVGGAKLGSGRFLALSECASSLGGDAFEEVEEVTRRPALDHREADRTATCVWPSGWTAAQRGAYSVLCSSLFDAEILQREDFIRKAVTEAFDGMKFSSTAVKEVLEYVSDEVTLLHGHAGADPWTDAQHQAIRAALGAQRQTTGDCRRPSLSECASSAEEAVGYGAAPHVVLPRAGERRISLSDCASLPGASLSGKRKAVAISQCQGKARNTDDAALPEDTNPWFQWRHGRRDAAPQVAPWLSQLVTFGPHVASFIARPGFVLCWPCPCGRRITASDSGRLASARRNHITRAHEGEDRANFPVIQHRVNTELTALPPGAPAAWRCSKCMRGIPTGSGSYTHTALAHLRSCPGAPKTLKANNAKLRKAAKVQGLPALSGTADGSAKGLFVAEAVWQQRVQGDPSRHRLVQLRVPRLAPNADGKLRFIGWGCSRCAATWCTGSKANLSSRCRGVAQKRRRLKTQGASWRARNLKRLARTWGILRRFYDNHIGRFAKLLHISQAEAIEMDEVAKKKRYFKNRTVALQKTVWFHDLTTEGIEPNPGPSASSSCGRTPSQLGLFFHNCDGLEGAYRSLKFVAKQSSKPHVIGLAEVRALPQQKPALLQHLRRLGYRGWYFAGDTLTDVRGRKYIHGGILVAMREDVKGNVIDSFIHAEGEAALSCIGSAQIAIVWRRPHAQADGFLDNFTPWIADSCATATPFIAVGDWNWEPDENVFIATGLQQCNVMEGDQPVPSRWQSQRCIDYAIVNDPTLRLQASYDDAKLSDHKAVWIRGADILPTCTQNLQSLVRTPAFLKPASVSTSAWRKLLEKHYDSAPIPVGSTESEWCALCAKASDAYCSALDSLGYRVPTFGTRPKGSLPQTHGHKPANRPSDERNLSLRAHLGRLLEVQRGQARGKDTAVLEYKMERCRPPGVPPGHSEETREIVETAICQTETRERRNRIARWRDKLLRGGSALSAWLHGRQLVLPSLVTWEENGRQHQSSNIASALEAVAGFWQQVWKRDVSQACTRASELAAVPPARPPASWALSAEDLQRAARRKSAGAAGLDGWTALELANLPLTHWRDFHVLLHRWLQRGSFPESWRRARTVFLPKTLPDDQGGVEVAKMRPITILAAHYRIATSCLTRQQDVRDWIAAQVPEYVHGGLQQRAATDALASIDAGWTSAPRACLVTLDMKQAFDRMVPALAVANLRHQGFDPAWASLLSWVWEGQLRYLQLGGVVSPCPFSVSTSTPQGCPVAPIALVSLLAPPARLVQEQISDSGRQSIFLDDRTAVLHSPSHVSTFVNAWSMQCNLNGLQENMDKLRVLCKLGSDASLLLNAGFENKCLVSGLKVLGTTFGVLPDEKLECAAKALDQLRLLPGPQSYRDGFFRTRIVPLLPWGRWWQQVPAALGETWTTKIKQALRVQHVSSRGLWKALAGHWTDANMVIWHSSIRAWSAAARYWDSHGAFQFLSRGRWAQKVQQDLIDRGFTRSPHGLEHPTGVIFPLDRPASRVEVDSILHCGRERWRQKNLQDFFATNRREAVEISHAGVAYHQQQLRRARHLYDKASVEERGVMLGASWSLCAYDKIRKNLPKQRPSTLDRCPFCSAQVPPGWHHLAWQCEYFESRRTSMPHDAWSARLGWPQPGEPLACAKGRLQFLASVRAACRQARGFLPDE</sequence>
<feature type="compositionally biased region" description="Low complexity" evidence="1">
    <location>
        <begin position="777"/>
        <end position="789"/>
    </location>
</feature>
<dbReference type="Proteomes" id="UP000601435">
    <property type="component" value="Unassembled WGS sequence"/>
</dbReference>
<dbReference type="SUPFAM" id="SSF56672">
    <property type="entry name" value="DNA/RNA polymerases"/>
    <property type="match status" value="1"/>
</dbReference>
<feature type="compositionally biased region" description="Basic and acidic residues" evidence="1">
    <location>
        <begin position="793"/>
        <end position="805"/>
    </location>
</feature>
<dbReference type="CDD" id="cd22744">
    <property type="entry name" value="OTU"/>
    <property type="match status" value="1"/>
</dbReference>
<feature type="domain" description="C2H2-type" evidence="2">
    <location>
        <begin position="1376"/>
        <end position="1397"/>
    </location>
</feature>
<gene>
    <name evidence="3" type="ORF">SNEC2469_LOCUS13915</name>
</gene>
<dbReference type="PROSITE" id="PS00028">
    <property type="entry name" value="ZINC_FINGER_C2H2_1"/>
    <property type="match status" value="1"/>
</dbReference>
<feature type="region of interest" description="Disordered" evidence="1">
    <location>
        <begin position="1902"/>
        <end position="1924"/>
    </location>
</feature>
<evidence type="ECO:0000256" key="1">
    <source>
        <dbReference type="SAM" id="MobiDB-lite"/>
    </source>
</evidence>
<organism evidence="3 4">
    <name type="scientific">Symbiodinium necroappetens</name>
    <dbReference type="NCBI Taxonomy" id="1628268"/>
    <lineage>
        <taxon>Eukaryota</taxon>
        <taxon>Sar</taxon>
        <taxon>Alveolata</taxon>
        <taxon>Dinophyceae</taxon>
        <taxon>Suessiales</taxon>
        <taxon>Symbiodiniaceae</taxon>
        <taxon>Symbiodinium</taxon>
    </lineage>
</organism>
<dbReference type="SUPFAM" id="SSF56219">
    <property type="entry name" value="DNase I-like"/>
    <property type="match status" value="1"/>
</dbReference>
<reference evidence="3" key="1">
    <citation type="submission" date="2021-02" db="EMBL/GenBank/DDBJ databases">
        <authorList>
            <person name="Dougan E. K."/>
            <person name="Rhodes N."/>
            <person name="Thang M."/>
            <person name="Chan C."/>
        </authorList>
    </citation>
    <scope>NUCLEOTIDE SEQUENCE</scope>
</reference>
<feature type="region of interest" description="Disordered" evidence="1">
    <location>
        <begin position="736"/>
        <end position="814"/>
    </location>
</feature>
<name>A0A812SNA7_9DINO</name>